<keyword evidence="14 23" id="KW-1133">Transmembrane helix</keyword>
<evidence type="ECO:0000256" key="16">
    <source>
        <dbReference type="ARBA" id="ARBA00023157"/>
    </source>
</evidence>
<evidence type="ECO:0000256" key="2">
    <source>
        <dbReference type="ARBA" id="ARBA00001946"/>
    </source>
</evidence>
<reference evidence="24 25" key="1">
    <citation type="submission" date="2012-10" db="EMBL/GenBank/DDBJ databases">
        <authorList>
            <consortium name="Gibbon Genome Sequencing Consortium"/>
        </authorList>
    </citation>
    <scope>NUCLEOTIDE SEQUENCE [LARGE SCALE GENOMIC DNA]</scope>
</reference>
<evidence type="ECO:0000313" key="25">
    <source>
        <dbReference type="Proteomes" id="UP000001073"/>
    </source>
</evidence>
<evidence type="ECO:0000256" key="5">
    <source>
        <dbReference type="ARBA" id="ARBA00012148"/>
    </source>
</evidence>
<keyword evidence="16" id="KW-1015">Disulfide bond</keyword>
<sequence>MGLSRKEQVFLALLGASGVSGLTALILLLVEATSVLLPTDIKFGIVFDAGSSHTSLFLYQWPANKENGTGVVSQALACQVEGPGISSYTSNPAQAGESLQGCLEEALVLIPEAQHRRTPTFLGATAGMRLLSQKNSSQARDIFAAVTQVLGRSPVDFWGAELLAGQDEGAFGWITVNYGLETLVKYSFTGEWIRPPEETLVGALDMGGASTQITFVPGGPILDKSTQADFRLYGSDYSVYTHSYLCFGRDQILSRLLVGLVQSRPAALLRHPCYLSGYQTTLALAPLYESPCVHTTPPLSLSQNLTVEGTGNPGACVSAIRELFNFSSCQGQEDCAFDGVYQPPLRGQFYVEASYPGQDRWLRDYCASGLYILTLLHEGYGFSEETWPSLEFRKQAGGVDIGWTLGYMLNLTGMIPADAPAQWWAVNHGVWVAKVVFMVLALVAVLGAASVQLFWLQD</sequence>
<keyword evidence="25" id="KW-1185">Reference proteome</keyword>
<comment type="similarity">
    <text evidence="4 22">Belongs to the GDA1/CD39 NTPase family.</text>
</comment>
<keyword evidence="13" id="KW-0460">Magnesium</keyword>
<dbReference type="GO" id="GO:0017111">
    <property type="term" value="F:ribonucleoside triphosphate phosphatase activity"/>
    <property type="evidence" value="ECO:0007669"/>
    <property type="project" value="TreeGrafter"/>
</dbReference>
<keyword evidence="10 22" id="KW-0378">Hydrolase</keyword>
<dbReference type="PROSITE" id="PS01238">
    <property type="entry name" value="GDA1_CD39_NTPASE"/>
    <property type="match status" value="1"/>
</dbReference>
<evidence type="ECO:0000256" key="19">
    <source>
        <dbReference type="ARBA" id="ARBA00049175"/>
    </source>
</evidence>
<evidence type="ECO:0000256" key="3">
    <source>
        <dbReference type="ARBA" id="ARBA00004651"/>
    </source>
</evidence>
<comment type="catalytic activity">
    <reaction evidence="19">
        <text>a ribonucleoside 5'-triphosphate + 2 H2O = a ribonucleoside 5'-phosphate + 2 phosphate + 2 H(+)</text>
        <dbReference type="Rhea" id="RHEA:36795"/>
        <dbReference type="ChEBI" id="CHEBI:15377"/>
        <dbReference type="ChEBI" id="CHEBI:15378"/>
        <dbReference type="ChEBI" id="CHEBI:43474"/>
        <dbReference type="ChEBI" id="CHEBI:58043"/>
        <dbReference type="ChEBI" id="CHEBI:61557"/>
        <dbReference type="EC" id="3.6.1.5"/>
    </reaction>
</comment>
<keyword evidence="9 21" id="KW-0547">Nucleotide-binding</keyword>
<dbReference type="Gene3D" id="3.30.420.150">
    <property type="entry name" value="Exopolyphosphatase. Domain 2"/>
    <property type="match status" value="2"/>
</dbReference>
<evidence type="ECO:0000256" key="10">
    <source>
        <dbReference type="ARBA" id="ARBA00022801"/>
    </source>
</evidence>
<dbReference type="AlphaFoldDB" id="A0A2I3HN96"/>
<dbReference type="PANTHER" id="PTHR11782">
    <property type="entry name" value="ADENOSINE/GUANOSINE DIPHOSPHATASE"/>
    <property type="match status" value="1"/>
</dbReference>
<evidence type="ECO:0000256" key="22">
    <source>
        <dbReference type="RuleBase" id="RU003833"/>
    </source>
</evidence>
<keyword evidence="17" id="KW-0325">Glycoprotein</keyword>
<dbReference type="Proteomes" id="UP000001073">
    <property type="component" value="Chromosome 8"/>
</dbReference>
<dbReference type="EMBL" id="ADFV01120917">
    <property type="status" value="NOT_ANNOTATED_CDS"/>
    <property type="molecule type" value="Genomic_DNA"/>
</dbReference>
<evidence type="ECO:0000256" key="9">
    <source>
        <dbReference type="ARBA" id="ARBA00022741"/>
    </source>
</evidence>
<keyword evidence="11" id="KW-0106">Calcium</keyword>
<keyword evidence="12 21" id="KW-0067">ATP-binding</keyword>
<dbReference type="GO" id="GO:0005886">
    <property type="term" value="C:plasma membrane"/>
    <property type="evidence" value="ECO:0007669"/>
    <property type="project" value="UniProtKB-SubCell"/>
</dbReference>
<keyword evidence="6" id="KW-1003">Cell membrane</keyword>
<accession>A0A2I3HN96</accession>
<dbReference type="GO" id="GO:0005524">
    <property type="term" value="F:ATP binding"/>
    <property type="evidence" value="ECO:0007669"/>
    <property type="project" value="UniProtKB-KW"/>
</dbReference>
<evidence type="ECO:0000256" key="11">
    <source>
        <dbReference type="ARBA" id="ARBA00022837"/>
    </source>
</evidence>
<evidence type="ECO:0000256" key="14">
    <source>
        <dbReference type="ARBA" id="ARBA00022989"/>
    </source>
</evidence>
<organism evidence="24 25">
    <name type="scientific">Nomascus leucogenys</name>
    <name type="common">Northern white-cheeked gibbon</name>
    <name type="synonym">Hylobates leucogenys</name>
    <dbReference type="NCBI Taxonomy" id="61853"/>
    <lineage>
        <taxon>Eukaryota</taxon>
        <taxon>Metazoa</taxon>
        <taxon>Chordata</taxon>
        <taxon>Craniata</taxon>
        <taxon>Vertebrata</taxon>
        <taxon>Euteleostomi</taxon>
        <taxon>Mammalia</taxon>
        <taxon>Eutheria</taxon>
        <taxon>Euarchontoglires</taxon>
        <taxon>Primates</taxon>
        <taxon>Haplorrhini</taxon>
        <taxon>Catarrhini</taxon>
        <taxon>Hylobatidae</taxon>
        <taxon>Nomascus</taxon>
    </lineage>
</organism>
<keyword evidence="7 23" id="KW-0812">Transmembrane</keyword>
<gene>
    <name evidence="24" type="primary">ENTPD8</name>
</gene>
<evidence type="ECO:0000256" key="20">
    <source>
        <dbReference type="PIRSR" id="PIRSR600407-1"/>
    </source>
</evidence>
<feature type="active site" description="Proton acceptor" evidence="20">
    <location>
        <position position="168"/>
    </location>
</feature>
<proteinExistence type="inferred from homology"/>
<protein>
    <recommendedName>
        <fullName evidence="18">Ectonucleoside triphosphate diphosphohydrolase 8</fullName>
        <ecNumber evidence="5">3.6.1.5</ecNumber>
    </recommendedName>
</protein>
<evidence type="ECO:0000256" key="7">
    <source>
        <dbReference type="ARBA" id="ARBA00022692"/>
    </source>
</evidence>
<evidence type="ECO:0000256" key="23">
    <source>
        <dbReference type="SAM" id="Phobius"/>
    </source>
</evidence>
<evidence type="ECO:0000256" key="12">
    <source>
        <dbReference type="ARBA" id="ARBA00022840"/>
    </source>
</evidence>
<comment type="cofactor">
    <cofactor evidence="1">
        <name>Ca(2+)</name>
        <dbReference type="ChEBI" id="CHEBI:29108"/>
    </cofactor>
</comment>
<dbReference type="Ensembl" id="ENSNLET00000040724.1">
    <property type="protein sequence ID" value="ENSNLEP00000044970.1"/>
    <property type="gene ID" value="ENSNLEG00000009205.2"/>
</dbReference>
<name>A0A2I3HN96_NOMLE</name>
<evidence type="ECO:0000256" key="15">
    <source>
        <dbReference type="ARBA" id="ARBA00023136"/>
    </source>
</evidence>
<evidence type="ECO:0000256" key="1">
    <source>
        <dbReference type="ARBA" id="ARBA00001913"/>
    </source>
</evidence>
<reference evidence="24" key="3">
    <citation type="submission" date="2025-09" db="UniProtKB">
        <authorList>
            <consortium name="Ensembl"/>
        </authorList>
    </citation>
    <scope>IDENTIFICATION</scope>
</reference>
<dbReference type="EC" id="3.6.1.5" evidence="5"/>
<evidence type="ECO:0000313" key="24">
    <source>
        <dbReference type="Ensembl" id="ENSNLEP00000044970.1"/>
    </source>
</evidence>
<evidence type="ECO:0000256" key="17">
    <source>
        <dbReference type="ARBA" id="ARBA00023180"/>
    </source>
</evidence>
<evidence type="ECO:0000256" key="13">
    <source>
        <dbReference type="ARBA" id="ARBA00022842"/>
    </source>
</evidence>
<dbReference type="Pfam" id="PF01150">
    <property type="entry name" value="GDA1_CD39"/>
    <property type="match status" value="2"/>
</dbReference>
<keyword evidence="8" id="KW-0479">Metal-binding</keyword>
<comment type="cofactor">
    <cofactor evidence="2">
        <name>Mg(2+)</name>
        <dbReference type="ChEBI" id="CHEBI:18420"/>
    </cofactor>
</comment>
<reference evidence="24" key="2">
    <citation type="submission" date="2025-08" db="UniProtKB">
        <authorList>
            <consortium name="Ensembl"/>
        </authorList>
    </citation>
    <scope>IDENTIFICATION</scope>
</reference>
<evidence type="ECO:0000256" key="6">
    <source>
        <dbReference type="ARBA" id="ARBA00022475"/>
    </source>
</evidence>
<evidence type="ECO:0000256" key="21">
    <source>
        <dbReference type="PIRSR" id="PIRSR600407-2"/>
    </source>
</evidence>
<evidence type="ECO:0000256" key="8">
    <source>
        <dbReference type="ARBA" id="ARBA00022723"/>
    </source>
</evidence>
<keyword evidence="15 23" id="KW-0472">Membrane</keyword>
<dbReference type="GO" id="GO:0004050">
    <property type="term" value="F:apyrase activity"/>
    <property type="evidence" value="ECO:0007669"/>
    <property type="project" value="UniProtKB-EC"/>
</dbReference>
<dbReference type="FunFam" id="3.30.420.40:FF:000068">
    <property type="entry name" value="Ectonucleoside triphosphate diphosphohydrolase 1"/>
    <property type="match status" value="1"/>
</dbReference>
<dbReference type="Gene3D" id="3.30.420.40">
    <property type="match status" value="1"/>
</dbReference>
<feature type="binding site" evidence="21">
    <location>
        <begin position="208"/>
        <end position="212"/>
    </location>
    <ligand>
        <name>ATP</name>
        <dbReference type="ChEBI" id="CHEBI:30616"/>
    </ligand>
</feature>
<dbReference type="GO" id="GO:0004382">
    <property type="term" value="F:GDP phosphatase activity"/>
    <property type="evidence" value="ECO:0007669"/>
    <property type="project" value="TreeGrafter"/>
</dbReference>
<evidence type="ECO:0000256" key="4">
    <source>
        <dbReference type="ARBA" id="ARBA00009283"/>
    </source>
</evidence>
<dbReference type="GO" id="GO:0045134">
    <property type="term" value="F:UDP phosphatase activity"/>
    <property type="evidence" value="ECO:0007669"/>
    <property type="project" value="TreeGrafter"/>
</dbReference>
<dbReference type="GeneTree" id="ENSGT01150000286965"/>
<comment type="subcellular location">
    <subcellularLocation>
        <location evidence="3">Cell membrane</location>
        <topology evidence="3">Multi-pass membrane protein</topology>
    </subcellularLocation>
</comment>
<feature type="transmembrane region" description="Helical" evidence="23">
    <location>
        <begin position="435"/>
        <end position="456"/>
    </location>
</feature>
<dbReference type="InterPro" id="IPR000407">
    <property type="entry name" value="GDA1_CD39_NTPase"/>
</dbReference>
<dbReference type="GO" id="GO:0009134">
    <property type="term" value="P:nucleoside diphosphate catabolic process"/>
    <property type="evidence" value="ECO:0007669"/>
    <property type="project" value="TreeGrafter"/>
</dbReference>
<dbReference type="PANTHER" id="PTHR11782:SF31">
    <property type="entry name" value="ECTONUCLEOSIDE TRIPHOSPHATE DIPHOSPHOHYDROLASE 8"/>
    <property type="match status" value="1"/>
</dbReference>
<dbReference type="GO" id="GO:0046872">
    <property type="term" value="F:metal ion binding"/>
    <property type="evidence" value="ECO:0007669"/>
    <property type="project" value="UniProtKB-KW"/>
</dbReference>
<evidence type="ECO:0000256" key="18">
    <source>
        <dbReference type="ARBA" id="ARBA00039598"/>
    </source>
</evidence>